<feature type="compositionally biased region" description="Low complexity" evidence="1">
    <location>
        <begin position="209"/>
        <end position="219"/>
    </location>
</feature>
<gene>
    <name evidence="2" type="ORF">CDEB00056_LOCUS6999</name>
</gene>
<feature type="region of interest" description="Disordered" evidence="1">
    <location>
        <begin position="242"/>
        <end position="330"/>
    </location>
</feature>
<accession>A0A7S3V7U6</accession>
<protein>
    <submittedName>
        <fullName evidence="2">Uncharacterized protein</fullName>
    </submittedName>
</protein>
<feature type="compositionally biased region" description="Basic and acidic residues" evidence="1">
    <location>
        <begin position="286"/>
        <end position="295"/>
    </location>
</feature>
<feature type="compositionally biased region" description="Basic and acidic residues" evidence="1">
    <location>
        <begin position="43"/>
        <end position="60"/>
    </location>
</feature>
<organism evidence="2">
    <name type="scientific">Chaetoceros debilis</name>
    <dbReference type="NCBI Taxonomy" id="122233"/>
    <lineage>
        <taxon>Eukaryota</taxon>
        <taxon>Sar</taxon>
        <taxon>Stramenopiles</taxon>
        <taxon>Ochrophyta</taxon>
        <taxon>Bacillariophyta</taxon>
        <taxon>Coscinodiscophyceae</taxon>
        <taxon>Chaetocerotophycidae</taxon>
        <taxon>Chaetocerotales</taxon>
        <taxon>Chaetocerotaceae</taxon>
        <taxon>Chaetoceros</taxon>
    </lineage>
</organism>
<name>A0A7S3V7U6_9STRA</name>
<dbReference type="EMBL" id="HBIO01009124">
    <property type="protein sequence ID" value="CAE0462158.1"/>
    <property type="molecule type" value="Transcribed_RNA"/>
</dbReference>
<evidence type="ECO:0000256" key="1">
    <source>
        <dbReference type="SAM" id="MobiDB-lite"/>
    </source>
</evidence>
<feature type="region of interest" description="Disordered" evidence="1">
    <location>
        <begin position="1"/>
        <end position="60"/>
    </location>
</feature>
<reference evidence="2" key="1">
    <citation type="submission" date="2021-01" db="EMBL/GenBank/DDBJ databases">
        <authorList>
            <person name="Corre E."/>
            <person name="Pelletier E."/>
            <person name="Niang G."/>
            <person name="Scheremetjew M."/>
            <person name="Finn R."/>
            <person name="Kale V."/>
            <person name="Holt S."/>
            <person name="Cochrane G."/>
            <person name="Meng A."/>
            <person name="Brown T."/>
            <person name="Cohen L."/>
        </authorList>
    </citation>
    <scope>NUCLEOTIDE SEQUENCE</scope>
    <source>
        <strain evidence="2">MM31A-1</strain>
    </source>
</reference>
<proteinExistence type="predicted"/>
<feature type="region of interest" description="Disordered" evidence="1">
    <location>
        <begin position="195"/>
        <end position="221"/>
    </location>
</feature>
<sequence length="330" mass="36507">MGKMTRTNGAQASSLEVQCKDDSRSYLTDDVGTTETSKVKKVPGNEKTDESNSPRTFDDHQSQYSNFEAQQQHYDPSHLYYGEAQGYYHHPMYFVQPPMVPMVNYGEYSYNQMAPANGEKYNSEAYHPEAYHYSHYPPMFAPYPAMAPNQVMIEGSQMSYGPPIFQAPQFLDASHHDPTLYLVPPPQIVRAVKSRNARHESLDDTTYPSSAVSSTTGSWSGHGGNVASPLAIVSIPSNQSQASSSGFVISADQSQTSSSGSSSGRRRRRRRGRRRGARRQPVIVEENNHSSKDSGDLVEVLAGPMDKLNLLGHKNSLDRNTSRSSSDNNG</sequence>
<feature type="compositionally biased region" description="Basic residues" evidence="1">
    <location>
        <begin position="264"/>
        <end position="278"/>
    </location>
</feature>
<feature type="compositionally biased region" description="Polar residues" evidence="1">
    <location>
        <begin position="1"/>
        <end position="16"/>
    </location>
</feature>
<evidence type="ECO:0000313" key="2">
    <source>
        <dbReference type="EMBL" id="CAE0462158.1"/>
    </source>
</evidence>
<dbReference type="AlphaFoldDB" id="A0A7S3V7U6"/>